<protein>
    <submittedName>
        <fullName evidence="8">Ethylene-responsive transcription factor</fullName>
    </submittedName>
</protein>
<dbReference type="InterPro" id="IPR001471">
    <property type="entry name" value="AP2/ERF_dom"/>
</dbReference>
<keyword evidence="5" id="KW-0539">Nucleus</keyword>
<dbReference type="PANTHER" id="PTHR31190:SF484">
    <property type="entry name" value="AP2_ERF DOMAIN-CONTAINING PROTEIN"/>
    <property type="match status" value="1"/>
</dbReference>
<name>A0AAQ3JW27_9LILI</name>
<dbReference type="GO" id="GO:0005634">
    <property type="term" value="C:nucleus"/>
    <property type="evidence" value="ECO:0007669"/>
    <property type="project" value="UniProtKB-SubCell"/>
</dbReference>
<evidence type="ECO:0000256" key="2">
    <source>
        <dbReference type="ARBA" id="ARBA00023015"/>
    </source>
</evidence>
<feature type="compositionally biased region" description="Low complexity" evidence="6">
    <location>
        <begin position="154"/>
        <end position="167"/>
    </location>
</feature>
<feature type="domain" description="AP2/ERF" evidence="7">
    <location>
        <begin position="79"/>
        <end position="137"/>
    </location>
</feature>
<dbReference type="SUPFAM" id="SSF54171">
    <property type="entry name" value="DNA-binding domain"/>
    <property type="match status" value="1"/>
</dbReference>
<feature type="compositionally biased region" description="Pro residues" evidence="6">
    <location>
        <begin position="184"/>
        <end position="193"/>
    </location>
</feature>
<keyword evidence="9" id="KW-1185">Reference proteome</keyword>
<evidence type="ECO:0000256" key="4">
    <source>
        <dbReference type="ARBA" id="ARBA00023163"/>
    </source>
</evidence>
<dbReference type="InterPro" id="IPR016177">
    <property type="entry name" value="DNA-bd_dom_sf"/>
</dbReference>
<dbReference type="FunFam" id="3.30.730.10:FF:000001">
    <property type="entry name" value="Ethylene-responsive transcription factor 2"/>
    <property type="match status" value="1"/>
</dbReference>
<dbReference type="PANTHER" id="PTHR31190">
    <property type="entry name" value="DNA-BINDING DOMAIN"/>
    <property type="match status" value="1"/>
</dbReference>
<evidence type="ECO:0000256" key="5">
    <source>
        <dbReference type="ARBA" id="ARBA00023242"/>
    </source>
</evidence>
<dbReference type="Gene3D" id="3.30.730.10">
    <property type="entry name" value="AP2/ERF domain"/>
    <property type="match status" value="1"/>
</dbReference>
<dbReference type="PROSITE" id="PS51032">
    <property type="entry name" value="AP2_ERF"/>
    <property type="match status" value="1"/>
</dbReference>
<dbReference type="GO" id="GO:0009873">
    <property type="term" value="P:ethylene-activated signaling pathway"/>
    <property type="evidence" value="ECO:0007669"/>
    <property type="project" value="InterPro"/>
</dbReference>
<feature type="region of interest" description="Disordered" evidence="6">
    <location>
        <begin position="147"/>
        <end position="193"/>
    </location>
</feature>
<reference evidence="8 9" key="1">
    <citation type="submission" date="2023-10" db="EMBL/GenBank/DDBJ databases">
        <title>Chromosome-scale genome assembly provides insights into flower coloration mechanisms of Canna indica.</title>
        <authorList>
            <person name="Li C."/>
        </authorList>
    </citation>
    <scope>NUCLEOTIDE SEQUENCE [LARGE SCALE GENOMIC DNA]</scope>
    <source>
        <tissue evidence="8">Flower</tissue>
    </source>
</reference>
<evidence type="ECO:0000313" key="8">
    <source>
        <dbReference type="EMBL" id="WOK97146.1"/>
    </source>
</evidence>
<organism evidence="8 9">
    <name type="scientific">Canna indica</name>
    <name type="common">Indian-shot</name>
    <dbReference type="NCBI Taxonomy" id="4628"/>
    <lineage>
        <taxon>Eukaryota</taxon>
        <taxon>Viridiplantae</taxon>
        <taxon>Streptophyta</taxon>
        <taxon>Embryophyta</taxon>
        <taxon>Tracheophyta</taxon>
        <taxon>Spermatophyta</taxon>
        <taxon>Magnoliopsida</taxon>
        <taxon>Liliopsida</taxon>
        <taxon>Zingiberales</taxon>
        <taxon>Cannaceae</taxon>
        <taxon>Canna</taxon>
    </lineage>
</organism>
<evidence type="ECO:0000313" key="9">
    <source>
        <dbReference type="Proteomes" id="UP001327560"/>
    </source>
</evidence>
<keyword evidence="4" id="KW-0804">Transcription</keyword>
<evidence type="ECO:0000256" key="6">
    <source>
        <dbReference type="SAM" id="MobiDB-lite"/>
    </source>
</evidence>
<dbReference type="Pfam" id="PF00847">
    <property type="entry name" value="AP2"/>
    <property type="match status" value="1"/>
</dbReference>
<keyword evidence="3" id="KW-0238">DNA-binding</keyword>
<dbReference type="EMBL" id="CP136891">
    <property type="protein sequence ID" value="WOK97146.1"/>
    <property type="molecule type" value="Genomic_DNA"/>
</dbReference>
<dbReference type="InterPro" id="IPR044808">
    <property type="entry name" value="ERF_plant"/>
</dbReference>
<dbReference type="CDD" id="cd00018">
    <property type="entry name" value="AP2"/>
    <property type="match status" value="1"/>
</dbReference>
<accession>A0AAQ3JW27</accession>
<dbReference type="InterPro" id="IPR036955">
    <property type="entry name" value="AP2/ERF_dom_sf"/>
</dbReference>
<dbReference type="AlphaFoldDB" id="A0AAQ3JW27"/>
<dbReference type="PRINTS" id="PR00367">
    <property type="entry name" value="ETHRSPELEMNT"/>
</dbReference>
<comment type="subcellular location">
    <subcellularLocation>
        <location evidence="1">Nucleus</location>
    </subcellularLocation>
</comment>
<sequence length="193" mass="21058">MEMHLQQQRPGDLAFLEMIRRFLLDEELAVAAAAAANVPSRYPSTLLADAGALPQLDVVVVAEAAPAPQKPAKQERGRNYRGVRRRPWGKFAAEIRDPGRNGARVWLGTYATAEEAAMAYDRAAFRIRGARALLNFPLLIDSQSPEVGVKREITSPPASSIESPSISGNKRRKRVAEPVSSAGAPPPTHWNLE</sequence>
<evidence type="ECO:0000256" key="1">
    <source>
        <dbReference type="ARBA" id="ARBA00004123"/>
    </source>
</evidence>
<evidence type="ECO:0000256" key="3">
    <source>
        <dbReference type="ARBA" id="ARBA00023125"/>
    </source>
</evidence>
<dbReference type="GO" id="GO:0003700">
    <property type="term" value="F:DNA-binding transcription factor activity"/>
    <property type="evidence" value="ECO:0007669"/>
    <property type="project" value="InterPro"/>
</dbReference>
<dbReference type="SMART" id="SM00380">
    <property type="entry name" value="AP2"/>
    <property type="match status" value="1"/>
</dbReference>
<proteinExistence type="predicted"/>
<keyword evidence="2" id="KW-0805">Transcription regulation</keyword>
<gene>
    <name evidence="8" type="ORF">Cni_G05854</name>
</gene>
<dbReference type="Proteomes" id="UP001327560">
    <property type="component" value="Chromosome 2"/>
</dbReference>
<dbReference type="GO" id="GO:0003677">
    <property type="term" value="F:DNA binding"/>
    <property type="evidence" value="ECO:0007669"/>
    <property type="project" value="UniProtKB-KW"/>
</dbReference>
<evidence type="ECO:0000259" key="7">
    <source>
        <dbReference type="PROSITE" id="PS51032"/>
    </source>
</evidence>